<feature type="domain" description="RRM" evidence="4">
    <location>
        <begin position="197"/>
        <end position="275"/>
    </location>
</feature>
<dbReference type="AlphaFoldDB" id="A0A6U3CZT2"/>
<evidence type="ECO:0000313" key="5">
    <source>
        <dbReference type="EMBL" id="CAE0682330.1"/>
    </source>
</evidence>
<feature type="region of interest" description="Disordered" evidence="3">
    <location>
        <begin position="124"/>
        <end position="176"/>
    </location>
</feature>
<dbReference type="Pfam" id="PF00076">
    <property type="entry name" value="RRM_1"/>
    <property type="match status" value="1"/>
</dbReference>
<organism evidence="5">
    <name type="scientific">Lotharella globosa</name>
    <dbReference type="NCBI Taxonomy" id="91324"/>
    <lineage>
        <taxon>Eukaryota</taxon>
        <taxon>Sar</taxon>
        <taxon>Rhizaria</taxon>
        <taxon>Cercozoa</taxon>
        <taxon>Chlorarachniophyceae</taxon>
        <taxon>Lotharella</taxon>
    </lineage>
</organism>
<dbReference type="InterPro" id="IPR035979">
    <property type="entry name" value="RBD_domain_sf"/>
</dbReference>
<reference evidence="5" key="1">
    <citation type="submission" date="2021-01" db="EMBL/GenBank/DDBJ databases">
        <authorList>
            <person name="Corre E."/>
            <person name="Pelletier E."/>
            <person name="Niang G."/>
            <person name="Scheremetjew M."/>
            <person name="Finn R."/>
            <person name="Kale V."/>
            <person name="Holt S."/>
            <person name="Cochrane G."/>
            <person name="Meng A."/>
            <person name="Brown T."/>
            <person name="Cohen L."/>
        </authorList>
    </citation>
    <scope>NUCLEOTIDE SEQUENCE</scope>
    <source>
        <strain evidence="5">CCCM811</strain>
    </source>
</reference>
<dbReference type="PROSITE" id="PS50102">
    <property type="entry name" value="RRM"/>
    <property type="match status" value="1"/>
</dbReference>
<dbReference type="GO" id="GO:0003729">
    <property type="term" value="F:mRNA binding"/>
    <property type="evidence" value="ECO:0007669"/>
    <property type="project" value="InterPro"/>
</dbReference>
<dbReference type="PANTHER" id="PTHR47640:SF11">
    <property type="entry name" value="RNA-BINDING PROTEIN 42"/>
    <property type="match status" value="1"/>
</dbReference>
<proteinExistence type="predicted"/>
<evidence type="ECO:0000256" key="3">
    <source>
        <dbReference type="SAM" id="MobiDB-lite"/>
    </source>
</evidence>
<evidence type="ECO:0000256" key="2">
    <source>
        <dbReference type="PROSITE-ProRule" id="PRU00176"/>
    </source>
</evidence>
<dbReference type="EMBL" id="HBIV01049166">
    <property type="protein sequence ID" value="CAE0682330.1"/>
    <property type="molecule type" value="Transcribed_RNA"/>
</dbReference>
<protein>
    <recommendedName>
        <fullName evidence="4">RRM domain-containing protein</fullName>
    </recommendedName>
</protein>
<dbReference type="InterPro" id="IPR050825">
    <property type="entry name" value="RBM42_RBP45_47-like"/>
</dbReference>
<feature type="region of interest" description="Disordered" evidence="3">
    <location>
        <begin position="17"/>
        <end position="90"/>
    </location>
</feature>
<dbReference type="InterPro" id="IPR000504">
    <property type="entry name" value="RRM_dom"/>
</dbReference>
<feature type="compositionally biased region" description="Pro residues" evidence="3">
    <location>
        <begin position="40"/>
        <end position="52"/>
    </location>
</feature>
<feature type="compositionally biased region" description="Pro residues" evidence="3">
    <location>
        <begin position="128"/>
        <end position="153"/>
    </location>
</feature>
<keyword evidence="1 2" id="KW-0694">RNA-binding</keyword>
<dbReference type="SUPFAM" id="SSF54928">
    <property type="entry name" value="RNA-binding domain, RBD"/>
    <property type="match status" value="1"/>
</dbReference>
<evidence type="ECO:0000256" key="1">
    <source>
        <dbReference type="ARBA" id="ARBA00022884"/>
    </source>
</evidence>
<dbReference type="InterPro" id="IPR012677">
    <property type="entry name" value="Nucleotide-bd_a/b_plait_sf"/>
</dbReference>
<accession>A0A6U3CZT2</accession>
<dbReference type="Gene3D" id="3.30.70.330">
    <property type="match status" value="1"/>
</dbReference>
<name>A0A6U3CZT2_9EUKA</name>
<gene>
    <name evidence="5" type="ORF">LGLO00237_LOCUS34118</name>
</gene>
<dbReference type="SMART" id="SM00360">
    <property type="entry name" value="RRM"/>
    <property type="match status" value="1"/>
</dbReference>
<dbReference type="InterPro" id="IPR034215">
    <property type="entry name" value="RBM42_RRM"/>
</dbReference>
<feature type="compositionally biased region" description="Low complexity" evidence="3">
    <location>
        <begin position="71"/>
        <end position="82"/>
    </location>
</feature>
<dbReference type="CDD" id="cd12383">
    <property type="entry name" value="RRM_RBM42"/>
    <property type="match status" value="1"/>
</dbReference>
<dbReference type="PANTHER" id="PTHR47640">
    <property type="entry name" value="TRNA SELENOCYSTEINE 1-ASSOCIATED PROTEIN 1-RELATED-RELATED"/>
    <property type="match status" value="1"/>
</dbReference>
<evidence type="ECO:0000259" key="4">
    <source>
        <dbReference type="PROSITE" id="PS50102"/>
    </source>
</evidence>
<feature type="compositionally biased region" description="Basic residues" evidence="3">
    <location>
        <begin position="163"/>
        <end position="174"/>
    </location>
</feature>
<sequence length="306" mass="32875">MSAANLFDELAKFQQEISSLSQNGGNAGSGPAGTSAAGESPPPPPPPPPPPGSISHSSRVTTASKGKETTVVKTVRNVKPVVSYASAPIPAEKAEYQDAALLAKAALSRVNSTLAAVGGLSNVVSSTVPPPPEPPPLANAPWHTKPPPPPPPSSTSRADSKSAKKGKKEKKGNKYMRTAAGEVWEDKTLSEWPENDFRLFCGDLGNEVNDTVLAKAFAKYSSFAKAKVIRNKRTQKSKGFGFVSFLDPFDCASALREVQGKYVGNRPIKLRRSNWQQRELNDITTKKRKALKKGMPVKIKNSRMRF</sequence>